<keyword evidence="3" id="KW-1185">Reference proteome</keyword>
<evidence type="ECO:0000313" key="2">
    <source>
        <dbReference type="EMBL" id="ACV68957.1"/>
    </source>
</evidence>
<proteinExistence type="predicted"/>
<reference evidence="3" key="1">
    <citation type="submission" date="2009-09" db="EMBL/GenBank/DDBJ databases">
        <title>The complete chromosome of Desulfohalobium retbaense DSM 5692.</title>
        <authorList>
            <consortium name="US DOE Joint Genome Institute (JGI-PGF)"/>
            <person name="Lucas S."/>
            <person name="Copeland A."/>
            <person name="Lapidus A."/>
            <person name="Glavina del Rio T."/>
            <person name="Dalin E."/>
            <person name="Tice H."/>
            <person name="Bruce D."/>
            <person name="Goodwin L."/>
            <person name="Pitluck S."/>
            <person name="Kyrpides N."/>
            <person name="Mavromatis K."/>
            <person name="Ivanova N."/>
            <person name="Mikhailova N."/>
            <person name="Munk A.C."/>
            <person name="Brettin T."/>
            <person name="Detter J.C."/>
            <person name="Han C."/>
            <person name="Tapia R."/>
            <person name="Larimer F."/>
            <person name="Land M."/>
            <person name="Hauser L."/>
            <person name="Markowitz V."/>
            <person name="Cheng J.-F."/>
            <person name="Hugenholtz P."/>
            <person name="Woyke T."/>
            <person name="Wu D."/>
            <person name="Spring S."/>
            <person name="Klenk H.-P."/>
            <person name="Eisen J.A."/>
        </authorList>
    </citation>
    <scope>NUCLEOTIDE SEQUENCE [LARGE SCALE GENOMIC DNA]</scope>
    <source>
        <strain evidence="3">DSM 5692</strain>
    </source>
</reference>
<dbReference type="eggNOG" id="COG3018">
    <property type="taxonomic scope" value="Bacteria"/>
</dbReference>
<protein>
    <submittedName>
        <fullName evidence="2">Uncharacterized protein</fullName>
    </submittedName>
</protein>
<dbReference type="KEGG" id="drt:Dret_1673"/>
<evidence type="ECO:0000256" key="1">
    <source>
        <dbReference type="SAM" id="MobiDB-lite"/>
    </source>
</evidence>
<feature type="compositionally biased region" description="Polar residues" evidence="1">
    <location>
        <begin position="282"/>
        <end position="302"/>
    </location>
</feature>
<name>C8X3G0_DESRD</name>
<dbReference type="RefSeq" id="WP_015752100.1">
    <property type="nucleotide sequence ID" value="NC_013223.1"/>
</dbReference>
<dbReference type="HOGENOM" id="CLU_924054_0_0_7"/>
<dbReference type="EMBL" id="CP001734">
    <property type="protein sequence ID" value="ACV68957.1"/>
    <property type="molecule type" value="Genomic_DNA"/>
</dbReference>
<evidence type="ECO:0000313" key="3">
    <source>
        <dbReference type="Proteomes" id="UP000001052"/>
    </source>
</evidence>
<feature type="region of interest" description="Disordered" evidence="1">
    <location>
        <begin position="282"/>
        <end position="308"/>
    </location>
</feature>
<dbReference type="Proteomes" id="UP000001052">
    <property type="component" value="Chromosome"/>
</dbReference>
<gene>
    <name evidence="2" type="ordered locus">Dret_1673</name>
</gene>
<accession>C8X3G0</accession>
<dbReference type="AlphaFoldDB" id="C8X3G0"/>
<dbReference type="OrthoDB" id="9813452at2"/>
<dbReference type="STRING" id="485915.Dret_1673"/>
<reference evidence="2 3" key="2">
    <citation type="journal article" date="2010" name="Stand. Genomic Sci.">
        <title>Complete genome sequence of Desulfohalobium retbaense type strain (HR(100)).</title>
        <authorList>
            <person name="Spring S."/>
            <person name="Nolan M."/>
            <person name="Lapidus A."/>
            <person name="Glavina Del Rio T."/>
            <person name="Copeland A."/>
            <person name="Tice H."/>
            <person name="Cheng J.F."/>
            <person name="Lucas S."/>
            <person name="Land M."/>
            <person name="Chen F."/>
            <person name="Bruce D."/>
            <person name="Goodwin L."/>
            <person name="Pitluck S."/>
            <person name="Ivanova N."/>
            <person name="Mavromatis K."/>
            <person name="Mikhailova N."/>
            <person name="Pati A."/>
            <person name="Chen A."/>
            <person name="Palaniappan K."/>
            <person name="Hauser L."/>
            <person name="Chang Y.J."/>
            <person name="Jeffries C.D."/>
            <person name="Munk C."/>
            <person name="Kiss H."/>
            <person name="Chain P."/>
            <person name="Han C."/>
            <person name="Brettin T."/>
            <person name="Detter J.C."/>
            <person name="Schuler E."/>
            <person name="Goker M."/>
            <person name="Rohde M."/>
            <person name="Bristow J."/>
            <person name="Eisen J.A."/>
            <person name="Markowitz V."/>
            <person name="Hugenholtz P."/>
            <person name="Kyrpides N.C."/>
            <person name="Klenk H.P."/>
        </authorList>
    </citation>
    <scope>NUCLEOTIDE SEQUENCE [LARGE SCALE GENOMIC DNA]</scope>
    <source>
        <strain evidence="2 3">DSM 5692</strain>
    </source>
</reference>
<organism evidence="2 3">
    <name type="scientific">Desulfohalobium retbaense (strain ATCC 49708 / DSM 5692 / JCM 16813 / HR100)</name>
    <dbReference type="NCBI Taxonomy" id="485915"/>
    <lineage>
        <taxon>Bacteria</taxon>
        <taxon>Pseudomonadati</taxon>
        <taxon>Thermodesulfobacteriota</taxon>
        <taxon>Desulfovibrionia</taxon>
        <taxon>Desulfovibrionales</taxon>
        <taxon>Desulfohalobiaceae</taxon>
        <taxon>Desulfohalobium</taxon>
    </lineage>
</organism>
<sequence>MHRYHLRAVIRCFALLPVFLLLLPSVVPAKVLEAVGPGRVDWTAQRLEATGRSSAWSYTGDNATARIDPAVLQRGAAIQARRQLFEALKEVRVDRQWRVGDLLKQRPQLRETLSGRVHSPALADGARDDTRQSVRLTLTGTLLETLMPPKTHFNGQAAAASEGSNGTAEYTGVVIDARNIALEPALFPRIYDDRGELIYGPAAVRAQAARQSGLAVYVRSMAAGLAHPRAGQRPVVLEAFSAQGRLGTDAVVLHQNEQLDQLASALRHARVIIVLGNTDSQGQNTAAQTGAGNGSEKGQSEVQEFELQ</sequence>